<feature type="non-terminal residue" evidence="1">
    <location>
        <position position="32"/>
    </location>
</feature>
<dbReference type="EMBL" id="UINC01144164">
    <property type="protein sequence ID" value="SVD33504.1"/>
    <property type="molecule type" value="Genomic_DNA"/>
</dbReference>
<protein>
    <submittedName>
        <fullName evidence="1">Uncharacterized protein</fullName>
    </submittedName>
</protein>
<gene>
    <name evidence="1" type="ORF">METZ01_LOCUS386358</name>
</gene>
<evidence type="ECO:0000313" key="1">
    <source>
        <dbReference type="EMBL" id="SVD33504.1"/>
    </source>
</evidence>
<proteinExistence type="predicted"/>
<name>A0A382UGU8_9ZZZZ</name>
<dbReference type="AlphaFoldDB" id="A0A382UGU8"/>
<organism evidence="1">
    <name type="scientific">marine metagenome</name>
    <dbReference type="NCBI Taxonomy" id="408172"/>
    <lineage>
        <taxon>unclassified sequences</taxon>
        <taxon>metagenomes</taxon>
        <taxon>ecological metagenomes</taxon>
    </lineage>
</organism>
<sequence>MRVLEGVSTQSLILQIWTPKNLSNKNEVSGRY</sequence>
<reference evidence="1" key="1">
    <citation type="submission" date="2018-05" db="EMBL/GenBank/DDBJ databases">
        <authorList>
            <person name="Lanie J.A."/>
            <person name="Ng W.-L."/>
            <person name="Kazmierczak K.M."/>
            <person name="Andrzejewski T.M."/>
            <person name="Davidsen T.M."/>
            <person name="Wayne K.J."/>
            <person name="Tettelin H."/>
            <person name="Glass J.I."/>
            <person name="Rusch D."/>
            <person name="Podicherti R."/>
            <person name="Tsui H.-C.T."/>
            <person name="Winkler M.E."/>
        </authorList>
    </citation>
    <scope>NUCLEOTIDE SEQUENCE</scope>
</reference>
<accession>A0A382UGU8</accession>